<dbReference type="PROSITE" id="PS00588">
    <property type="entry name" value="FLAGELLA_BB_ROD"/>
    <property type="match status" value="1"/>
</dbReference>
<dbReference type="STRING" id="1300350.Z948_1518"/>
<keyword evidence="12" id="KW-0969">Cilium</keyword>
<name>A0A073IM53_9RHOB</name>
<evidence type="ECO:0000259" key="10">
    <source>
        <dbReference type="Pfam" id="PF06429"/>
    </source>
</evidence>
<dbReference type="PANTHER" id="PTHR30435:SF19">
    <property type="entry name" value="FLAGELLAR BASAL-BODY ROD PROTEIN FLGG"/>
    <property type="match status" value="1"/>
</dbReference>
<protein>
    <recommendedName>
        <fullName evidence="3 7">Flagellar basal-body rod protein FlgG</fullName>
    </recommendedName>
    <alternativeName>
        <fullName evidence="6 8">Distal rod protein</fullName>
    </alternativeName>
</protein>
<comment type="subunit">
    <text evidence="5 8">The basal body constitutes a major portion of the flagellar organelle and consists of four rings (L,P,S, and M) mounted on a central rod. The rod consists of about 26 subunits of FlgG in the distal portion, and FlgB, FlgC and FlgF are thought to build up the proximal portion of the rod with about 6 subunits each.</text>
</comment>
<dbReference type="NCBIfam" id="TIGR02488">
    <property type="entry name" value="flgG_G_neg"/>
    <property type="match status" value="1"/>
</dbReference>
<dbReference type="NCBIfam" id="TIGR03506">
    <property type="entry name" value="FlgEFG_subfam"/>
    <property type="match status" value="2"/>
</dbReference>
<dbReference type="OrthoDB" id="9804559at2"/>
<evidence type="ECO:0000259" key="9">
    <source>
        <dbReference type="Pfam" id="PF00460"/>
    </source>
</evidence>
<comment type="caution">
    <text evidence="12">The sequence shown here is derived from an EMBL/GenBank/DDBJ whole genome shotgun (WGS) entry which is preliminary data.</text>
</comment>
<evidence type="ECO:0000259" key="11">
    <source>
        <dbReference type="Pfam" id="PF22692"/>
    </source>
</evidence>
<feature type="domain" description="Flagellar basal body rod protein N-terminal" evidence="9">
    <location>
        <begin position="4"/>
        <end position="33"/>
    </location>
</feature>
<evidence type="ECO:0000313" key="13">
    <source>
        <dbReference type="Proteomes" id="UP000027734"/>
    </source>
</evidence>
<gene>
    <name evidence="12" type="primary">flgG</name>
    <name evidence="12" type="ORF">DSW25_01150</name>
</gene>
<evidence type="ECO:0000256" key="6">
    <source>
        <dbReference type="ARBA" id="ARBA00032912"/>
    </source>
</evidence>
<sequence length="261" mass="27306">MRALKIAATGMSAQQMRVETISNNLANMSTTGYNARRAEFADLHYQQMARAGSVNASDGTVLPTGVQIGLGVRPAAVSLHLQQGSLSATQGDLDVAIDGQGYLEVTLPSGQTAYTRDGGLKRTGDGLIVTSDGFPVGPEITVPADAQSISINADGEVYAYFDEATEGQLLGQFTLSGFTNSKGLEAIGSNMFLETEASGPALVSTPGQDGLGTLRQGYLEDSSVDAVQEITELIAAQRGYEMNAKVISAVDQMMSATTQVR</sequence>
<dbReference type="Pfam" id="PF06429">
    <property type="entry name" value="Flg_bbr_C"/>
    <property type="match status" value="1"/>
</dbReference>
<dbReference type="AlphaFoldDB" id="A0A073IM53"/>
<evidence type="ECO:0000256" key="5">
    <source>
        <dbReference type="ARBA" id="ARBA00025933"/>
    </source>
</evidence>
<evidence type="ECO:0000256" key="2">
    <source>
        <dbReference type="ARBA" id="ARBA00009677"/>
    </source>
</evidence>
<comment type="subcellular location">
    <subcellularLocation>
        <location evidence="1 8">Bacterial flagellum basal body</location>
    </subcellularLocation>
</comment>
<dbReference type="InterPro" id="IPR053967">
    <property type="entry name" value="LlgE_F_G-like_D1"/>
</dbReference>
<organism evidence="12 13">
    <name type="scientific">Sulfitobacter donghicola DSW-25 = KCTC 12864 = JCM 14565</name>
    <dbReference type="NCBI Taxonomy" id="1300350"/>
    <lineage>
        <taxon>Bacteria</taxon>
        <taxon>Pseudomonadati</taxon>
        <taxon>Pseudomonadota</taxon>
        <taxon>Alphaproteobacteria</taxon>
        <taxon>Rhodobacterales</taxon>
        <taxon>Roseobacteraceae</taxon>
        <taxon>Sulfitobacter</taxon>
    </lineage>
</organism>
<dbReference type="SUPFAM" id="SSF117143">
    <property type="entry name" value="Flagellar hook protein flgE"/>
    <property type="match status" value="1"/>
</dbReference>
<dbReference type="InterPro" id="IPR037925">
    <property type="entry name" value="FlgE/F/G-like"/>
</dbReference>
<dbReference type="InterPro" id="IPR001444">
    <property type="entry name" value="Flag_bb_rod_N"/>
</dbReference>
<dbReference type="eggNOG" id="COG4786">
    <property type="taxonomic scope" value="Bacteria"/>
</dbReference>
<evidence type="ECO:0000256" key="8">
    <source>
        <dbReference type="RuleBase" id="RU362116"/>
    </source>
</evidence>
<dbReference type="GO" id="GO:0071978">
    <property type="term" value="P:bacterial-type flagellum-dependent swarming motility"/>
    <property type="evidence" value="ECO:0007669"/>
    <property type="project" value="TreeGrafter"/>
</dbReference>
<evidence type="ECO:0000256" key="3">
    <source>
        <dbReference type="ARBA" id="ARBA00017948"/>
    </source>
</evidence>
<evidence type="ECO:0000256" key="1">
    <source>
        <dbReference type="ARBA" id="ARBA00004117"/>
    </source>
</evidence>
<keyword evidence="13" id="KW-1185">Reference proteome</keyword>
<keyword evidence="4 8" id="KW-0975">Bacterial flagellum</keyword>
<feature type="domain" description="Flagellar hook protein FlgE/F/G-like D1" evidence="11">
    <location>
        <begin position="96"/>
        <end position="159"/>
    </location>
</feature>
<evidence type="ECO:0000313" key="12">
    <source>
        <dbReference type="EMBL" id="KEJ90551.1"/>
    </source>
</evidence>
<dbReference type="InterPro" id="IPR010930">
    <property type="entry name" value="Flg_bb/hook_C_dom"/>
</dbReference>
<dbReference type="GO" id="GO:0009426">
    <property type="term" value="C:bacterial-type flagellum basal body, distal rod"/>
    <property type="evidence" value="ECO:0007669"/>
    <property type="project" value="UniProtKB-UniRule"/>
</dbReference>
<accession>A0A073IM53</accession>
<dbReference type="InterPro" id="IPR020013">
    <property type="entry name" value="Flagellar_FlgE/F/G"/>
</dbReference>
<evidence type="ECO:0000256" key="4">
    <source>
        <dbReference type="ARBA" id="ARBA00023143"/>
    </source>
</evidence>
<proteinExistence type="inferred from homology"/>
<evidence type="ECO:0000256" key="7">
    <source>
        <dbReference type="NCBIfam" id="TIGR02488"/>
    </source>
</evidence>
<dbReference type="Pfam" id="PF00460">
    <property type="entry name" value="Flg_bb_rod"/>
    <property type="match status" value="1"/>
</dbReference>
<dbReference type="EMBL" id="JAMC01000001">
    <property type="protein sequence ID" value="KEJ90551.1"/>
    <property type="molecule type" value="Genomic_DNA"/>
</dbReference>
<dbReference type="InterPro" id="IPR012834">
    <property type="entry name" value="FlgG_G_neg"/>
</dbReference>
<dbReference type="InterPro" id="IPR019776">
    <property type="entry name" value="Flagellar_basal_body_rod_CS"/>
</dbReference>
<dbReference type="RefSeq" id="WP_025058928.1">
    <property type="nucleotide sequence ID" value="NZ_JAMC01000001.1"/>
</dbReference>
<keyword evidence="12" id="KW-0966">Cell projection</keyword>
<feature type="domain" description="Flagellar basal-body/hook protein C-terminal" evidence="10">
    <location>
        <begin position="215"/>
        <end position="259"/>
    </location>
</feature>
<dbReference type="Proteomes" id="UP000027734">
    <property type="component" value="Unassembled WGS sequence"/>
</dbReference>
<dbReference type="Pfam" id="PF22692">
    <property type="entry name" value="LlgE_F_G_D1"/>
    <property type="match status" value="1"/>
</dbReference>
<comment type="similarity">
    <text evidence="2 8">Belongs to the flagella basal body rod proteins family.</text>
</comment>
<keyword evidence="12" id="KW-0282">Flagellum</keyword>
<dbReference type="PANTHER" id="PTHR30435">
    <property type="entry name" value="FLAGELLAR PROTEIN"/>
    <property type="match status" value="1"/>
</dbReference>
<reference evidence="12 13" key="1">
    <citation type="submission" date="2014-01" db="EMBL/GenBank/DDBJ databases">
        <title>Sulfitobacter donghicola JCM 14565 Genome Sequencing.</title>
        <authorList>
            <person name="Lai Q."/>
            <person name="Hong Z."/>
        </authorList>
    </citation>
    <scope>NUCLEOTIDE SEQUENCE [LARGE SCALE GENOMIC DNA]</scope>
    <source>
        <strain evidence="12 13">JCM 14565</strain>
    </source>
</reference>